<gene>
    <name evidence="9" type="primary">uraA</name>
    <name evidence="9" type="ordered locus">Hsero_3624</name>
</gene>
<keyword evidence="4" id="KW-1003">Cell membrane</keyword>
<dbReference type="PROSITE" id="PS01116">
    <property type="entry name" value="XANTH_URACIL_PERMASE"/>
    <property type="match status" value="1"/>
</dbReference>
<dbReference type="GeneID" id="29391421"/>
<evidence type="ECO:0000256" key="3">
    <source>
        <dbReference type="ARBA" id="ARBA00022448"/>
    </source>
</evidence>
<dbReference type="Pfam" id="PF00860">
    <property type="entry name" value="Xan_ur_permease"/>
    <property type="match status" value="1"/>
</dbReference>
<dbReference type="PANTHER" id="PTHR42810">
    <property type="entry name" value="PURINE PERMEASE C1399.01C-RELATED"/>
    <property type="match status" value="1"/>
</dbReference>
<feature type="transmembrane region" description="Helical" evidence="8">
    <location>
        <begin position="199"/>
        <end position="221"/>
    </location>
</feature>
<dbReference type="InterPro" id="IPR006043">
    <property type="entry name" value="NCS2"/>
</dbReference>
<feature type="transmembrane region" description="Helical" evidence="8">
    <location>
        <begin position="405"/>
        <end position="427"/>
    </location>
</feature>
<dbReference type="InterPro" id="IPR006042">
    <property type="entry name" value="Xan_ur_permease"/>
</dbReference>
<evidence type="ECO:0000256" key="7">
    <source>
        <dbReference type="ARBA" id="ARBA00023136"/>
    </source>
</evidence>
<dbReference type="OrthoDB" id="9779092at2"/>
<dbReference type="GO" id="GO:0005886">
    <property type="term" value="C:plasma membrane"/>
    <property type="evidence" value="ECO:0007669"/>
    <property type="project" value="UniProtKB-SubCell"/>
</dbReference>
<feature type="transmembrane region" description="Helical" evidence="8">
    <location>
        <begin position="321"/>
        <end position="339"/>
    </location>
</feature>
<comment type="similarity">
    <text evidence="2">Belongs to the nucleobase:cation symporter-2 (NCS2) (TC 2.A.40) family.</text>
</comment>
<dbReference type="HOGENOM" id="CLU_017959_1_1_4"/>
<name>D8IQJ0_HERSS</name>
<evidence type="ECO:0000256" key="5">
    <source>
        <dbReference type="ARBA" id="ARBA00022692"/>
    </source>
</evidence>
<keyword evidence="7 8" id="KW-0472">Membrane</keyword>
<feature type="transmembrane region" description="Helical" evidence="8">
    <location>
        <begin position="85"/>
        <end position="105"/>
    </location>
</feature>
<proteinExistence type="inferred from homology"/>
<evidence type="ECO:0000313" key="9">
    <source>
        <dbReference type="EMBL" id="ADJ65102.1"/>
    </source>
</evidence>
<evidence type="ECO:0000313" key="10">
    <source>
        <dbReference type="Proteomes" id="UP000000329"/>
    </source>
</evidence>
<evidence type="ECO:0000256" key="4">
    <source>
        <dbReference type="ARBA" id="ARBA00022475"/>
    </source>
</evidence>
<organism evidence="9 10">
    <name type="scientific">Herbaspirillum seropedicae (strain SmR1)</name>
    <dbReference type="NCBI Taxonomy" id="757424"/>
    <lineage>
        <taxon>Bacteria</taxon>
        <taxon>Pseudomonadati</taxon>
        <taxon>Pseudomonadota</taxon>
        <taxon>Betaproteobacteria</taxon>
        <taxon>Burkholderiales</taxon>
        <taxon>Oxalobacteraceae</taxon>
        <taxon>Herbaspirillum</taxon>
    </lineage>
</organism>
<feature type="transmembrane region" description="Helical" evidence="8">
    <location>
        <begin position="345"/>
        <end position="369"/>
    </location>
</feature>
<dbReference type="EMBL" id="CP002039">
    <property type="protein sequence ID" value="ADJ65102.1"/>
    <property type="molecule type" value="Genomic_DNA"/>
</dbReference>
<dbReference type="STRING" id="757424.Hsero_3624"/>
<feature type="transmembrane region" description="Helical" evidence="8">
    <location>
        <begin position="62"/>
        <end position="78"/>
    </location>
</feature>
<dbReference type="NCBIfam" id="TIGR00801">
    <property type="entry name" value="ncs2"/>
    <property type="match status" value="1"/>
</dbReference>
<sequence>MSGSYFPQWRLRQSTNDGQGAVIAADERLPAPQTLAMGVQHVVAMFGSTVLAPLLMGFDPNLAILMSGVGTLLFFLLVGGRVPSYLGSSFSFIGLVIAVTGYAGSGPNTNLGVALGGIIACGAVYAVIGLIVAGVGTRWIESLMPPVVTGAVVAVIGLNLAPIAVKGVSGSSFDSWMALATILCVGGVAVFTRGMLQRLLILVGLLLAYVLYAVLTNGLGLGKPIDFSTVANAAWFGVPHFAAPVFHAGAMALLAPVAIILVAENLGHIKAVSAMTGQNLDRYIGRAFVGDGLATMLSGSVGGTGVTTYAENIGVMAVTKIYSTLVFVVAAVIAILLGFSPKFGAVILTIPGAVLGGVSIVVFGLITISGARIWVENKVDFSNNTNLIVAAVTLVLGAGDFTLKLGGFALGGIGTATFGAIILHALLKRRA</sequence>
<reference evidence="9 10" key="1">
    <citation type="submission" date="2010-04" db="EMBL/GenBank/DDBJ databases">
        <title>The genome of Herbaspirillum seropedicae SmR1, an endophytic, nitrogen-fixing, plant-growth promoting beta-Proteobacteria.</title>
        <authorList>
            <person name="Pedrosa F.O."/>
            <person name="Monteiro R.A."/>
            <person name="Wassem R."/>
            <person name="Cruz L.M."/>
            <person name="Ayub R.A."/>
            <person name="Colauto N.B."/>
            <person name="Fernandez M.A."/>
            <person name="Fungaro M.H.P."/>
            <person name="Grisard E.C."/>
            <person name="Hungria M."/>
            <person name="Madeira H.M.F."/>
            <person name="Nodari R.O."/>
            <person name="Osaku C.A."/>
            <person name="Petzl-Erler M.L."/>
            <person name="Terenzi H."/>
            <person name="Vieira L.G.E."/>
            <person name="Almeida M.I.M."/>
            <person name="Alves L.R."/>
            <person name="Arantes O.M.N."/>
            <person name="Balsanelli E."/>
            <person name="Barcellos F.G."/>
            <person name="Baura V.A."/>
            <person name="Binde D.R."/>
            <person name="Campo R.J."/>
            <person name="Chubatsu L.S."/>
            <person name="Chueire L.M.O."/>
            <person name="Ciferri R.R."/>
            <person name="Correa L.C."/>
            <person name="da Conceicao Silva J.L."/>
            <person name="Dabul A.N.G."/>
            <person name="Dambros B.P."/>
            <person name="Faoro H."/>
            <person name="Favetti A."/>
            <person name="Friedermann G."/>
            <person name="Furlaneto M.C."/>
            <person name="Gasques L.S."/>
            <person name="Gimenes C.C.T."/>
            <person name="Gioppo N.M.R."/>
            <person name="Glienke-Blanco C."/>
            <person name="Godoy L.P."/>
            <person name="Guerra M.P."/>
            <person name="Karp S."/>
            <person name="Kava-Cordeiro V."/>
            <person name="Margarido V.P."/>
            <person name="Mathioni S.M."/>
            <person name="Menck-Soares M.A."/>
            <person name="Murace N.K."/>
            <person name="Nicolas M.F."/>
            <person name="Oliveira C.E.C."/>
            <person name="Pagnan N.A.B."/>
            <person name="Pamphile J.A."/>
            <person name="Patussi E.V."/>
            <person name="Pereira L.F.P."/>
            <person name="Pereira-Ferrari L."/>
            <person name="Pinto F.G.S."/>
            <person name="Precoma C."/>
            <person name="Prioli A.J."/>
            <person name="Prioli S.M.A.P."/>
            <person name="Raittz R.T."/>
            <person name="Ramos H.J.O."/>
            <person name="Ribeiro E.M.S.F."/>
            <person name="Rigo L.U."/>
            <person name="Rocha C.L.M.S.C."/>
            <person name="Rocha S.N."/>
            <person name="Santos K."/>
            <person name="Satori D."/>
            <person name="Silva A.G."/>
            <person name="Simao R.C.G."/>
            <person name="Soares M.A.M."/>
            <person name="Souza E.M."/>
            <person name="Steffens M.B.R."/>
            <person name="Steindel M."/>
            <person name="Tadra-Sfeir M.Z."/>
            <person name="Takahashi E.K."/>
            <person name="Torres R.A."/>
            <person name="Valle J.S."/>
            <person name="Vernal J.I."/>
            <person name="Vilas-Boas L.A."/>
            <person name="Watanabe M.A.E."/>
            <person name="Weiss V.A."/>
            <person name="Yates M.A."/>
            <person name="Souza E.M."/>
        </authorList>
    </citation>
    <scope>NUCLEOTIDE SEQUENCE [LARGE SCALE GENOMIC DNA]</scope>
    <source>
        <strain evidence="9 10">SmR1</strain>
    </source>
</reference>
<protein>
    <submittedName>
        <fullName evidence="9">Xanthine/uracil permease protein</fullName>
    </submittedName>
</protein>
<feature type="transmembrane region" description="Helical" evidence="8">
    <location>
        <begin position="111"/>
        <end position="135"/>
    </location>
</feature>
<evidence type="ECO:0000256" key="1">
    <source>
        <dbReference type="ARBA" id="ARBA00004651"/>
    </source>
</evidence>
<comment type="subcellular location">
    <subcellularLocation>
        <location evidence="1">Cell membrane</location>
        <topology evidence="1">Multi-pass membrane protein</topology>
    </subcellularLocation>
</comment>
<keyword evidence="10" id="KW-1185">Reference proteome</keyword>
<evidence type="ECO:0000256" key="8">
    <source>
        <dbReference type="SAM" id="Phobius"/>
    </source>
</evidence>
<dbReference type="Proteomes" id="UP000000329">
    <property type="component" value="Chromosome"/>
</dbReference>
<dbReference type="RefSeq" id="WP_013235565.1">
    <property type="nucleotide sequence ID" value="NC_014323.1"/>
</dbReference>
<dbReference type="KEGG" id="hse:Hsero_3624"/>
<dbReference type="AlphaFoldDB" id="D8IQJ0"/>
<dbReference type="eggNOG" id="COG2233">
    <property type="taxonomic scope" value="Bacteria"/>
</dbReference>
<dbReference type="PANTHER" id="PTHR42810:SF4">
    <property type="entry name" value="URIC ACID TRANSPORTER UACT"/>
    <property type="match status" value="1"/>
</dbReference>
<feature type="transmembrane region" description="Helical" evidence="8">
    <location>
        <begin position="175"/>
        <end position="192"/>
    </location>
</feature>
<accession>D8IQJ0</accession>
<feature type="transmembrane region" description="Helical" evidence="8">
    <location>
        <begin position="241"/>
        <end position="263"/>
    </location>
</feature>
<keyword evidence="5 8" id="KW-0812">Transmembrane</keyword>
<keyword evidence="6 8" id="KW-1133">Transmembrane helix</keyword>
<dbReference type="GO" id="GO:0042907">
    <property type="term" value="F:xanthine transmembrane transporter activity"/>
    <property type="evidence" value="ECO:0007669"/>
    <property type="project" value="TreeGrafter"/>
</dbReference>
<evidence type="ECO:0000256" key="2">
    <source>
        <dbReference type="ARBA" id="ARBA00008821"/>
    </source>
</evidence>
<keyword evidence="3" id="KW-0813">Transport</keyword>
<evidence type="ECO:0000256" key="6">
    <source>
        <dbReference type="ARBA" id="ARBA00022989"/>
    </source>
</evidence>
<feature type="transmembrane region" description="Helical" evidence="8">
    <location>
        <begin position="147"/>
        <end position="169"/>
    </location>
</feature>